<feature type="compositionally biased region" description="Low complexity" evidence="4">
    <location>
        <begin position="1172"/>
        <end position="1187"/>
    </location>
</feature>
<keyword evidence="1" id="KW-0813">Transport</keyword>
<evidence type="ECO:0000256" key="2">
    <source>
        <dbReference type="ARBA" id="ARBA00022927"/>
    </source>
</evidence>
<sequence>MSLMPSDEVALLNDGRYKNFIANLERVLKQFEYSSEWADLITNLVKVKKTIESYPKFLSIPKRITLSKRLAQCLHPALPSGVHLKTLEVYETIFRMIGKRNLQRDIIIYSCGLFPLLPAAALPVKPVLLTLYETYFLPLDEALNPILTGFLLGLFPALEEGADYYDRIYALLDNLSNRIDKFYFYTCIWSATNLVAAARHSALTFILNHFDKRKTMEDQLYLMGSSVETMVSAVCICLQDREQSLVQRSILDFLLVCLPMHNKQLTKIDLMKIIMVALHVLLKRDMSLNRRIYAWFLGTEQSPLDNTTQQQQNINEIHSSTTSLAVTNDPFDSSSYFIQYTKENLIQSLLHALETISSNALSTTLKSKQMIPDENSASLASIAESMASTWTLIKLIRVLIILVDKPDVGPNIIEYVLMSYLLVVYHQIYLPAKQLTSINTQQENHRSETLKTLNMLLDTFEPYFIWEFLTKNFDIIVTEQHDQMIMTAGSTIEQLCGIINMLLDTAALDSSTDIQSEHLPEMLYHLIKTMNNNISKFTADQLTLCVEVLLKILKKVVPTNSTHRLSMFHRTTSGDILSLSERNQSVLNLFDENLTDSDYDDDDDDDEGGDDDDDYYTETNPEQTSYTDNDNSTDTNNQFTSTSTTNELEESIVINEQQSLHDIERLLRHMVRKVEKQINKVNDENKKLLNQQPKPAVLTKTMLQSMNHLEKSITLYKIFFHRFIITFLIDNNRTTMYEKFQNIHSITQKKTNENILALFNHYQTQNEFQLKLNDNVDYYKRAFDDCCKLLIEFCCFQRQSSITDQSTLSKGKTDFDDWSIDLCVLSVCESGHFFIQTTAISVLIELLGYTLYICNPKSDKYSNEITTGTNLTLPENVSIIPSFNQEQVSLLINETLFFQHITAYLWEHLSDKYERQLNLKASRILSMLHSMLPNGDCEDLICNQLSSTHIKQYENECIIIDAYKRFFKLWNSTRDISIITYGHLSKTFERCLLIILSILNESNNRCLRSMVQQWTFDCFINGDMYRIFDIILIMLLHPDTARISVQKLHPVAHREYFHTRLFNSIDQSSNNPNFQAQESNISNDTDDTSVGDINEITFSVLIDDRNHDDYVGADDDDDDENFDDDDDEQEESDDEKRIYGISCTDTGEVVYHLKHSSPQPMKSDSMKPPPTLSLSQPSLSNSRSGSPTASSKSVKRRAPTMPTVFSRNNSGIECDSTKSSNNNLLRMHTSLHEDASHETDSLADSQLTNSTMISNMNTNSSRRPHSVGPIPHASTIDGISEPPMAPLKCLNESESLPINCNSTKKSESIDRSRKIDSHLAYILLYTQPYDYNRVTFALNTIETLMDLLPQQLMHTLLVTTNIQTSPISVHNKRLHELSLRHRHAIEGKNFYSSVENISNNHQSYLYTLINILLTYARTYYSKSFEHRLNIHDLQGNRKVHIRCLILLRRICRDLSSICMENIHINNILINYINDLFQKLSFQKTILHLFNTIIEKLNLKQRLIKTKTLTKILYDYNIESFYDELTRQYLRELVELLEEIILLENILRYYQQRFDVSSNQSTLQTFASNILASVTSNSIQLTANDYSNISLFQFRNHSEIDFINLITKSNQMNSTANPLRYIDNQPIVNQSLFLSSILQYLKQIDFIENHRHIISLVVRILPHCGSSLKSISSLVIEQICRNLCFIVQTYHQQQQGNKMKFKQLPYFDVFDYVIHLIQRLSYICNYCLLGNIIDNGHFPNQTLSPQHWMKALTINERDLFDARQSILNQFPSILSSILFIWKTVSEQYLFDNANDQTTSNLLPIHQSLNNLWPQYSVKQIRQTILDYLSSLTKSNGVSFLSAVAQCWGERKRQQRTQQRSNTTSTLDASSRTTILTMPRDNIGEAQALIEIVMSINGYTLNDMIPNMNELIRNQLTARDKKKQNYDVWCLQFLLAYMQHQKHQKSASVDCWPSLAFMFKECLSQSISPPATFLIIRILSFYIKQSPSLVERRDLKDLQDITMRVLDNCNTIVASSLEQTTWLRKNLQVRVAQPDTQSIKSGSTGGQTTSIGPGSLHESGNVPVDDTSDFDARNTLSTVVNMIDKFSAKIVPQTVLNITLRGVSQAINTGDFVNNGNYSFLALSVLAEHAATLLDIVYNRTDEKDRVVLPFLQNLVTNVMPYVRTHVAANAPSYRSASALLMNISQYSYTRKSWKKEAFEQLFDVAFFQLDITALRSWKIIVDNMITNERPTSFRDVMTKINTVQTGLFVSKEHEYEQRAMLVKRFAFVIYASEKDQYNRQLPEILERIADLLKLPQVPILHTQMFLFLRVLLLKISTKNLISLWPILMTELVQVLLQLEQDLISDLDGDAKSHVQRLVTNDLATTNVASTSTGSNPALKMYLYACKLLDVLLAMPYSELYHFQLFRSAFVTDEDANDRKSPIDTFIAFSIRLSKLLERKLQSMSTSMHDRIPIIKNTNRPLLRLRTITNIIELYPFFNCLTQMHTYDHHHYQHALPTHTHTLNKQMPIPKKKESSKKKNKSLAHVSSYRKSESTTMNSVKEETMSEIETSVLEDFVESWI</sequence>
<protein>
    <recommendedName>
        <fullName evidence="5">FHA domain-containing protein</fullName>
    </recommendedName>
</protein>
<dbReference type="InterPro" id="IPR040314">
    <property type="entry name" value="DOP1"/>
</dbReference>
<evidence type="ECO:0000313" key="7">
    <source>
        <dbReference type="Proteomes" id="UP000663855"/>
    </source>
</evidence>
<dbReference type="GO" id="GO:0006895">
    <property type="term" value="P:Golgi to endosome transport"/>
    <property type="evidence" value="ECO:0007669"/>
    <property type="project" value="InterPro"/>
</dbReference>
<dbReference type="PANTHER" id="PTHR14042:SF24">
    <property type="entry name" value="PROTEIN DOPEY-1 HOMOLOG"/>
    <property type="match status" value="1"/>
</dbReference>
<evidence type="ECO:0000256" key="4">
    <source>
        <dbReference type="SAM" id="MobiDB-lite"/>
    </source>
</evidence>
<reference evidence="6" key="1">
    <citation type="submission" date="2021-02" db="EMBL/GenBank/DDBJ databases">
        <authorList>
            <person name="Nowell W R."/>
        </authorList>
    </citation>
    <scope>NUCLEOTIDE SEQUENCE</scope>
</reference>
<feature type="region of interest" description="Disordered" evidence="4">
    <location>
        <begin position="1156"/>
        <end position="1219"/>
    </location>
</feature>
<feature type="region of interest" description="Disordered" evidence="4">
    <location>
        <begin position="2504"/>
        <end position="2542"/>
    </location>
</feature>
<proteinExistence type="inferred from homology"/>
<dbReference type="Pfam" id="PF24598">
    <property type="entry name" value="DOP1_C"/>
    <property type="match status" value="1"/>
</dbReference>
<dbReference type="EMBL" id="CAJNOV010004968">
    <property type="protein sequence ID" value="CAF1193937.1"/>
    <property type="molecule type" value="Genomic_DNA"/>
</dbReference>
<comment type="caution">
    <text evidence="6">The sequence shown here is derived from an EMBL/GenBank/DDBJ whole genome shotgun (WGS) entry which is preliminary data.</text>
</comment>
<dbReference type="InterPro" id="IPR007249">
    <property type="entry name" value="DOP1_N"/>
</dbReference>
<feature type="region of interest" description="Disordered" evidence="4">
    <location>
        <begin position="1068"/>
        <end position="1088"/>
    </location>
</feature>
<dbReference type="Pfam" id="PF04118">
    <property type="entry name" value="Dopey_N"/>
    <property type="match status" value="1"/>
</dbReference>
<gene>
    <name evidence="6" type="ORF">CJN711_LOCUS11660</name>
</gene>
<feature type="compositionally biased region" description="Acidic residues" evidence="4">
    <location>
        <begin position="1111"/>
        <end position="1133"/>
    </location>
</feature>
<feature type="region of interest" description="Disordered" evidence="4">
    <location>
        <begin position="591"/>
        <end position="647"/>
    </location>
</feature>
<evidence type="ECO:0000313" key="6">
    <source>
        <dbReference type="EMBL" id="CAF1193937.1"/>
    </source>
</evidence>
<feature type="compositionally biased region" description="Acidic residues" evidence="4">
    <location>
        <begin position="593"/>
        <end position="616"/>
    </location>
</feature>
<accession>A0A814VZ16</accession>
<dbReference type="PANTHER" id="PTHR14042">
    <property type="entry name" value="DOPEY-RELATED"/>
    <property type="match status" value="1"/>
</dbReference>
<dbReference type="PROSITE" id="PS50006">
    <property type="entry name" value="FHA_DOMAIN"/>
    <property type="match status" value="1"/>
</dbReference>
<organism evidence="6 7">
    <name type="scientific">Rotaria magnacalcarata</name>
    <dbReference type="NCBI Taxonomy" id="392030"/>
    <lineage>
        <taxon>Eukaryota</taxon>
        <taxon>Metazoa</taxon>
        <taxon>Spiralia</taxon>
        <taxon>Gnathifera</taxon>
        <taxon>Rotifera</taxon>
        <taxon>Eurotatoria</taxon>
        <taxon>Bdelloidea</taxon>
        <taxon>Philodinida</taxon>
        <taxon>Philodinidae</taxon>
        <taxon>Rotaria</taxon>
    </lineage>
</organism>
<dbReference type="GO" id="GO:0005768">
    <property type="term" value="C:endosome"/>
    <property type="evidence" value="ECO:0007669"/>
    <property type="project" value="TreeGrafter"/>
</dbReference>
<feature type="compositionally biased region" description="Low complexity" evidence="4">
    <location>
        <begin position="624"/>
        <end position="646"/>
    </location>
</feature>
<feature type="compositionally biased region" description="Polar residues" evidence="4">
    <location>
        <begin position="1203"/>
        <end position="1219"/>
    </location>
</feature>
<dbReference type="Proteomes" id="UP000663855">
    <property type="component" value="Unassembled WGS sequence"/>
</dbReference>
<feature type="compositionally biased region" description="Polar residues" evidence="4">
    <location>
        <begin position="1068"/>
        <end position="1083"/>
    </location>
</feature>
<evidence type="ECO:0000256" key="3">
    <source>
        <dbReference type="ARBA" id="ARBA00046326"/>
    </source>
</evidence>
<dbReference type="Pfam" id="PF24601">
    <property type="entry name" value="TPR_DOP1"/>
    <property type="match status" value="1"/>
</dbReference>
<feature type="region of interest" description="Disordered" evidence="4">
    <location>
        <begin position="1107"/>
        <end position="1141"/>
    </location>
</feature>
<dbReference type="InterPro" id="IPR056457">
    <property type="entry name" value="DOP1_C"/>
</dbReference>
<feature type="region of interest" description="Disordered" evidence="4">
    <location>
        <begin position="2032"/>
        <end position="2056"/>
    </location>
</feature>
<keyword evidence="2" id="KW-0653">Protein transport</keyword>
<comment type="similarity">
    <text evidence="3">Belongs to the DOP1 family.</text>
</comment>
<dbReference type="GO" id="GO:0005829">
    <property type="term" value="C:cytosol"/>
    <property type="evidence" value="ECO:0007669"/>
    <property type="project" value="GOC"/>
</dbReference>
<evidence type="ECO:0000259" key="5">
    <source>
        <dbReference type="PROSITE" id="PS50006"/>
    </source>
</evidence>
<feature type="domain" description="FHA" evidence="5">
    <location>
        <begin position="1203"/>
        <end position="1258"/>
    </location>
</feature>
<dbReference type="GO" id="GO:0015031">
    <property type="term" value="P:protein transport"/>
    <property type="evidence" value="ECO:0007669"/>
    <property type="project" value="UniProtKB-KW"/>
</dbReference>
<evidence type="ECO:0000256" key="1">
    <source>
        <dbReference type="ARBA" id="ARBA00022448"/>
    </source>
</evidence>
<dbReference type="InterPro" id="IPR000253">
    <property type="entry name" value="FHA_dom"/>
</dbReference>
<name>A0A814VZ16_9BILA</name>
<dbReference type="InterPro" id="IPR056459">
    <property type="entry name" value="TPR_DOP1"/>
</dbReference>
<dbReference type="GO" id="GO:0005802">
    <property type="term" value="C:trans-Golgi network"/>
    <property type="evidence" value="ECO:0007669"/>
    <property type="project" value="TreeGrafter"/>
</dbReference>
<feature type="compositionally biased region" description="Low complexity" evidence="4">
    <location>
        <begin position="2034"/>
        <end position="2053"/>
    </location>
</feature>